<evidence type="ECO:0000256" key="3">
    <source>
        <dbReference type="ARBA" id="ARBA00022989"/>
    </source>
</evidence>
<accession>A0A6P4YL77</accession>
<dbReference type="InterPro" id="IPR053985">
    <property type="entry name" value="GPR128_GAIN_subdom_A"/>
</dbReference>
<dbReference type="Pfam" id="PF22259">
    <property type="entry name" value="GPR128_GAIN_subdomA"/>
    <property type="match status" value="1"/>
</dbReference>
<dbReference type="SUPFAM" id="SSF81321">
    <property type="entry name" value="Family A G protein-coupled receptor-like"/>
    <property type="match status" value="1"/>
</dbReference>
<evidence type="ECO:0000313" key="12">
    <source>
        <dbReference type="RefSeq" id="XP_019630225.1"/>
    </source>
</evidence>
<comment type="subcellular location">
    <subcellularLocation>
        <location evidence="1">Membrane</location>
        <topology evidence="1">Multi-pass membrane protein</topology>
    </subcellularLocation>
</comment>
<dbReference type="GO" id="GO:0004930">
    <property type="term" value="F:G protein-coupled receptor activity"/>
    <property type="evidence" value="ECO:0007669"/>
    <property type="project" value="InterPro"/>
</dbReference>
<reference evidence="12" key="1">
    <citation type="submission" date="2025-08" db="UniProtKB">
        <authorList>
            <consortium name="RefSeq"/>
        </authorList>
    </citation>
    <scope>IDENTIFICATION</scope>
    <source>
        <tissue evidence="12">Gonad</tissue>
    </source>
</reference>
<gene>
    <name evidence="12" type="primary">LOC109474374</name>
</gene>
<dbReference type="GeneID" id="109474374"/>
<feature type="transmembrane region" description="Helical" evidence="6">
    <location>
        <begin position="514"/>
        <end position="533"/>
    </location>
</feature>
<dbReference type="InterPro" id="IPR000832">
    <property type="entry name" value="GPCR_2_secretin-like"/>
</dbReference>
<dbReference type="KEGG" id="bbel:109474374"/>
<dbReference type="PROSITE" id="PS50024">
    <property type="entry name" value="SEA"/>
    <property type="match status" value="1"/>
</dbReference>
<feature type="transmembrane region" description="Helical" evidence="6">
    <location>
        <begin position="708"/>
        <end position="727"/>
    </location>
</feature>
<dbReference type="PANTHER" id="PTHR47767:SF1">
    <property type="entry name" value="ADHESION G PROTEIN-COUPLED RECEPTOR G7"/>
    <property type="match status" value="1"/>
</dbReference>
<keyword evidence="11" id="KW-1185">Reference proteome</keyword>
<keyword evidence="3 6" id="KW-1133">Transmembrane helix</keyword>
<dbReference type="Pfam" id="PF01825">
    <property type="entry name" value="GPS"/>
    <property type="match status" value="1"/>
</dbReference>
<dbReference type="GO" id="GO:0007166">
    <property type="term" value="P:cell surface receptor signaling pathway"/>
    <property type="evidence" value="ECO:0007669"/>
    <property type="project" value="InterPro"/>
</dbReference>
<dbReference type="InterPro" id="IPR017452">
    <property type="entry name" value="GPCR_Rhodpsn_7TM"/>
</dbReference>
<dbReference type="SUPFAM" id="SSF82671">
    <property type="entry name" value="SEA domain"/>
    <property type="match status" value="1"/>
</dbReference>
<dbReference type="GO" id="GO:0016020">
    <property type="term" value="C:membrane"/>
    <property type="evidence" value="ECO:0007669"/>
    <property type="project" value="UniProtKB-SubCell"/>
</dbReference>
<evidence type="ECO:0000256" key="2">
    <source>
        <dbReference type="ARBA" id="ARBA00022692"/>
    </source>
</evidence>
<feature type="domain" description="SEA" evidence="7">
    <location>
        <begin position="14"/>
        <end position="125"/>
    </location>
</feature>
<evidence type="ECO:0000256" key="6">
    <source>
        <dbReference type="SAM" id="Phobius"/>
    </source>
</evidence>
<evidence type="ECO:0000313" key="11">
    <source>
        <dbReference type="Proteomes" id="UP000515135"/>
    </source>
</evidence>
<evidence type="ECO:0000259" key="10">
    <source>
        <dbReference type="PROSITE" id="PS50262"/>
    </source>
</evidence>
<feature type="transmembrane region" description="Helical" evidence="6">
    <location>
        <begin position="733"/>
        <end position="752"/>
    </location>
</feature>
<keyword evidence="2 6" id="KW-0812">Transmembrane</keyword>
<evidence type="ECO:0000256" key="1">
    <source>
        <dbReference type="ARBA" id="ARBA00004141"/>
    </source>
</evidence>
<dbReference type="PROSITE" id="PS50221">
    <property type="entry name" value="GAIN_B"/>
    <property type="match status" value="1"/>
</dbReference>
<dbReference type="AlphaFoldDB" id="A0A6P4YL77"/>
<protein>
    <submittedName>
        <fullName evidence="12">Adhesion G-protein coupled receptor G7-like</fullName>
    </submittedName>
</protein>
<feature type="transmembrane region" description="Helical" evidence="6">
    <location>
        <begin position="660"/>
        <end position="683"/>
    </location>
</feature>
<dbReference type="Proteomes" id="UP000515135">
    <property type="component" value="Unplaced"/>
</dbReference>
<feature type="domain" description="GAIN-B" evidence="8">
    <location>
        <begin position="346"/>
        <end position="503"/>
    </location>
</feature>
<sequence>MEQSYQTREVLSSGTLTFVSSIRITARDFTPEMADPCSAAFKSINEEIKNWYQQAASSVQGQISIRVKDVKPGSVIATQNVNVQDSVLQEKDLYNSIYNGLRSAAQTPVLLGVDPESVTLLSATTCYGETVTVRNSSSDRVSLTFPSSAADKHVYSTQRCANNTESAGVPLAVRRCMGTFQTGVSWASPEIFLCKLNLSKLAQVPVTSDNVAEVAADLQILTSLGRSLTAENITDTATVLENIVNTGGDEDVGYSFVVSVDQMMNADDGVLYQSQLKDQAPSRIVQALEQFNDRVNLTNNRFRRIEPNIGVETYQMGALELIDSVGFASLEGGEDLEDGMVRSYSDSSFIPKDRVDASISLFEELRSVVAFLNENLIDPTDVEVRLSFTIYQNSRLFQSNQTASSFTGTNTRVNSRVIASRVTGFQLENLPNSVVTRFLPIVENSTNTTVNNIRCVFWDFNTGGGGAWSTEGCDFARIDNSRVVCECNHLTNFAVLVDIYGGLHSFTLDLISKIGIALSIPSLALTLITYLAFKKLRQTRPHRILINLCLALLATLIIFLAGISATSSPVGCTVVAFFLHYFLLAVFMWMAVEAFNMYLAFVKVLGAYVSKFLLKAAILAWGLPFVIAIITLVADVPSTYPDGHETYRSNRFCWLQGNQLYFGFLLPAGLILLFNTIVYIMVISKLTCRDRNKVGDPKNGGTKQQLRIAITVMVLVGLTWIFGFFMINDGRIVFSYLFCIFNSLQGFFIFFFQCVRQKEVQDLWFK</sequence>
<dbReference type="InterPro" id="IPR000082">
    <property type="entry name" value="SEA_dom"/>
</dbReference>
<dbReference type="InterPro" id="IPR046338">
    <property type="entry name" value="GAIN_dom_sf"/>
</dbReference>
<keyword evidence="5" id="KW-1015">Disulfide bond</keyword>
<proteinExistence type="predicted"/>
<dbReference type="Gene3D" id="1.20.1070.10">
    <property type="entry name" value="Rhodopsin 7-helix transmembrane proteins"/>
    <property type="match status" value="1"/>
</dbReference>
<feature type="transmembrane region" description="Helical" evidence="6">
    <location>
        <begin position="545"/>
        <end position="566"/>
    </location>
</feature>
<dbReference type="PANTHER" id="PTHR47767">
    <property type="entry name" value="ADHESION G PROTEIN-COUPLED RECEPTOR G7"/>
    <property type="match status" value="1"/>
</dbReference>
<dbReference type="SMART" id="SM00303">
    <property type="entry name" value="GPS"/>
    <property type="match status" value="1"/>
</dbReference>
<evidence type="ECO:0000256" key="4">
    <source>
        <dbReference type="ARBA" id="ARBA00023136"/>
    </source>
</evidence>
<dbReference type="InterPro" id="IPR000203">
    <property type="entry name" value="GPS"/>
</dbReference>
<dbReference type="RefSeq" id="XP_019630225.1">
    <property type="nucleotide sequence ID" value="XM_019774666.1"/>
</dbReference>
<dbReference type="InterPro" id="IPR017981">
    <property type="entry name" value="GPCR_2-like_7TM"/>
</dbReference>
<dbReference type="OrthoDB" id="1100386at2759"/>
<feature type="transmembrane region" description="Helical" evidence="6">
    <location>
        <begin position="612"/>
        <end position="634"/>
    </location>
</feature>
<keyword evidence="4 6" id="KW-0472">Membrane</keyword>
<evidence type="ECO:0000256" key="5">
    <source>
        <dbReference type="ARBA" id="ARBA00023157"/>
    </source>
</evidence>
<feature type="domain" description="G-protein coupled receptors family 1 profile" evidence="10">
    <location>
        <begin position="522"/>
        <end position="721"/>
    </location>
</feature>
<dbReference type="FunFam" id="2.60.220.50:FF:000052">
    <property type="entry name" value="Uncharacterized protein"/>
    <property type="match status" value="1"/>
</dbReference>
<evidence type="ECO:0000259" key="7">
    <source>
        <dbReference type="PROSITE" id="PS50024"/>
    </source>
</evidence>
<evidence type="ECO:0000259" key="9">
    <source>
        <dbReference type="PROSITE" id="PS50261"/>
    </source>
</evidence>
<feature type="domain" description="G-protein coupled receptors family 2 profile 2" evidence="9">
    <location>
        <begin position="508"/>
        <end position="757"/>
    </location>
</feature>
<name>A0A6P4YL77_BRABE</name>
<organism evidence="11 12">
    <name type="scientific">Branchiostoma belcheri</name>
    <name type="common">Amphioxus</name>
    <dbReference type="NCBI Taxonomy" id="7741"/>
    <lineage>
        <taxon>Eukaryota</taxon>
        <taxon>Metazoa</taxon>
        <taxon>Chordata</taxon>
        <taxon>Cephalochordata</taxon>
        <taxon>Leptocardii</taxon>
        <taxon>Amphioxiformes</taxon>
        <taxon>Branchiostomatidae</taxon>
        <taxon>Branchiostoma</taxon>
    </lineage>
</organism>
<dbReference type="InterPro" id="IPR036364">
    <property type="entry name" value="SEA_dom_sf"/>
</dbReference>
<dbReference type="InterPro" id="IPR057244">
    <property type="entry name" value="GAIN_B"/>
</dbReference>
<dbReference type="PROSITE" id="PS50261">
    <property type="entry name" value="G_PROTEIN_RECEP_F2_4"/>
    <property type="match status" value="1"/>
</dbReference>
<dbReference type="InterPro" id="IPR053066">
    <property type="entry name" value="ADGR_G7"/>
</dbReference>
<dbReference type="InterPro" id="IPR053984">
    <property type="entry name" value="GPR128_N"/>
</dbReference>
<dbReference type="Pfam" id="PF00002">
    <property type="entry name" value="7tm_2"/>
    <property type="match status" value="1"/>
</dbReference>
<evidence type="ECO:0000259" key="8">
    <source>
        <dbReference type="PROSITE" id="PS50221"/>
    </source>
</evidence>
<feature type="transmembrane region" description="Helical" evidence="6">
    <location>
        <begin position="578"/>
        <end position="600"/>
    </location>
</feature>
<dbReference type="Pfam" id="PF22257">
    <property type="entry name" value="GPR128_N"/>
    <property type="match status" value="1"/>
</dbReference>
<dbReference type="PROSITE" id="PS50262">
    <property type="entry name" value="G_PROTEIN_RECEP_F1_2"/>
    <property type="match status" value="1"/>
</dbReference>
<dbReference type="FunFam" id="1.20.1070.10:FF:000495">
    <property type="entry name" value="Predicted protein"/>
    <property type="match status" value="1"/>
</dbReference>
<dbReference type="Gene3D" id="2.60.220.50">
    <property type="match status" value="1"/>
</dbReference>
<dbReference type="PRINTS" id="PR00249">
    <property type="entry name" value="GPCRSECRETIN"/>
</dbReference>
<dbReference type="CDD" id="cd15040">
    <property type="entry name" value="7tmB2_Adhesion"/>
    <property type="match status" value="1"/>
</dbReference>